<dbReference type="AlphaFoldDB" id="K0TB40"/>
<comment type="caution">
    <text evidence="1">The sequence shown here is derived from an EMBL/GenBank/DDBJ whole genome shotgun (WGS) entry which is preliminary data.</text>
</comment>
<accession>K0TB40</accession>
<reference evidence="1 2" key="1">
    <citation type="journal article" date="2012" name="Genome Biol.">
        <title>Genome and low-iron response of an oceanic diatom adapted to chronic iron limitation.</title>
        <authorList>
            <person name="Lommer M."/>
            <person name="Specht M."/>
            <person name="Roy A.S."/>
            <person name="Kraemer L."/>
            <person name="Andreson R."/>
            <person name="Gutowska M.A."/>
            <person name="Wolf J."/>
            <person name="Bergner S.V."/>
            <person name="Schilhabel M.B."/>
            <person name="Klostermeier U.C."/>
            <person name="Beiko R.G."/>
            <person name="Rosenstiel P."/>
            <person name="Hippler M."/>
            <person name="Laroche J."/>
        </authorList>
    </citation>
    <scope>NUCLEOTIDE SEQUENCE [LARGE SCALE GENOMIC DNA]</scope>
    <source>
        <strain evidence="1 2">CCMP1005</strain>
    </source>
</reference>
<keyword evidence="2" id="KW-1185">Reference proteome</keyword>
<evidence type="ECO:0000313" key="1">
    <source>
        <dbReference type="EMBL" id="EJK67677.1"/>
    </source>
</evidence>
<sequence>MKTETTPALARGIFCHSALEEVFDLSAEDRTLDNLQNLFRREWGRHRRVDPDDSAYSVLFRDDATKKYNLDEEI</sequence>
<organism evidence="1 2">
    <name type="scientific">Thalassiosira oceanica</name>
    <name type="common">Marine diatom</name>
    <dbReference type="NCBI Taxonomy" id="159749"/>
    <lineage>
        <taxon>Eukaryota</taxon>
        <taxon>Sar</taxon>
        <taxon>Stramenopiles</taxon>
        <taxon>Ochrophyta</taxon>
        <taxon>Bacillariophyta</taxon>
        <taxon>Coscinodiscophyceae</taxon>
        <taxon>Thalassiosirophycidae</taxon>
        <taxon>Thalassiosirales</taxon>
        <taxon>Thalassiosiraceae</taxon>
        <taxon>Thalassiosira</taxon>
    </lineage>
</organism>
<evidence type="ECO:0000313" key="2">
    <source>
        <dbReference type="Proteomes" id="UP000266841"/>
    </source>
</evidence>
<proteinExistence type="predicted"/>
<feature type="non-terminal residue" evidence="1">
    <location>
        <position position="74"/>
    </location>
</feature>
<dbReference type="EMBL" id="AGNL01012807">
    <property type="protein sequence ID" value="EJK67677.1"/>
    <property type="molecule type" value="Genomic_DNA"/>
</dbReference>
<dbReference type="Proteomes" id="UP000266841">
    <property type="component" value="Unassembled WGS sequence"/>
</dbReference>
<gene>
    <name evidence="1" type="ORF">THAOC_11260</name>
</gene>
<name>K0TB40_THAOC</name>
<protein>
    <submittedName>
        <fullName evidence="1">Uncharacterized protein</fullName>
    </submittedName>
</protein>
<dbReference type="OrthoDB" id="203630at2759"/>